<dbReference type="Gene3D" id="3.30.70.260">
    <property type="match status" value="2"/>
</dbReference>
<name>A0ABU0W331_9GAMM</name>
<dbReference type="Pfam" id="PF13740">
    <property type="entry name" value="ACT_6"/>
    <property type="match status" value="1"/>
</dbReference>
<comment type="caution">
    <text evidence="2">The sequence shown here is derived from an EMBL/GenBank/DDBJ whole genome shotgun (WGS) entry which is preliminary data.</text>
</comment>
<dbReference type="PANTHER" id="PTHR34875">
    <property type="entry name" value="UPF0237 PROTEIN MJ1558"/>
    <property type="match status" value="1"/>
</dbReference>
<accession>A0ABU0W331</accession>
<gene>
    <name evidence="2" type="ORF">RBH19_00890</name>
</gene>
<keyword evidence="1" id="KW-0804">Transcription</keyword>
<organism evidence="2 3">
    <name type="scientific">Natronospira bacteriovora</name>
    <dbReference type="NCBI Taxonomy" id="3069753"/>
    <lineage>
        <taxon>Bacteria</taxon>
        <taxon>Pseudomonadati</taxon>
        <taxon>Pseudomonadota</taxon>
        <taxon>Gammaproteobacteria</taxon>
        <taxon>Natronospirales</taxon>
        <taxon>Natronospiraceae</taxon>
        <taxon>Natronospira</taxon>
    </lineage>
</organism>
<dbReference type="EMBL" id="JAVDDT010000001">
    <property type="protein sequence ID" value="MDQ2068426.1"/>
    <property type="molecule type" value="Genomic_DNA"/>
</dbReference>
<dbReference type="SUPFAM" id="SSF55021">
    <property type="entry name" value="ACT-like"/>
    <property type="match status" value="2"/>
</dbReference>
<keyword evidence="3" id="KW-1185">Reference proteome</keyword>
<protein>
    <recommendedName>
        <fullName evidence="1">Glycine cleavage system transcriptional repressor</fullName>
    </recommendedName>
</protein>
<dbReference type="RefSeq" id="WP_306726917.1">
    <property type="nucleotide sequence ID" value="NZ_JAVDDT010000001.1"/>
</dbReference>
<dbReference type="PANTHER" id="PTHR34875:SF5">
    <property type="entry name" value="GLYCINE CLEAVAGE SYSTEM TRANSCRIPTIONAL REPRESSOR"/>
    <property type="match status" value="1"/>
</dbReference>
<evidence type="ECO:0000256" key="1">
    <source>
        <dbReference type="PIRNR" id="PIRNR028103"/>
    </source>
</evidence>
<dbReference type="InterPro" id="IPR050990">
    <property type="entry name" value="UPF0237/GcvR_regulator"/>
</dbReference>
<comment type="subcellular location">
    <subcellularLocation>
        <location evidence="1">Cytoplasm</location>
    </subcellularLocation>
</comment>
<reference evidence="2 3" key="1">
    <citation type="submission" date="2023-08" db="EMBL/GenBank/DDBJ databases">
        <title>Whole-genome sequencing of halo(alkali)philic microorganisms from hypersaline lakes.</title>
        <authorList>
            <person name="Sorokin D.Y."/>
            <person name="Abbas B."/>
            <person name="Merkel A.Y."/>
        </authorList>
    </citation>
    <scope>NUCLEOTIDE SEQUENCE [LARGE SCALE GENOMIC DNA]</scope>
    <source>
        <strain evidence="2 3">AB-CW4</strain>
    </source>
</reference>
<proteinExistence type="predicted"/>
<dbReference type="InterPro" id="IPR045865">
    <property type="entry name" value="ACT-like_dom_sf"/>
</dbReference>
<evidence type="ECO:0000313" key="3">
    <source>
        <dbReference type="Proteomes" id="UP001239019"/>
    </source>
</evidence>
<evidence type="ECO:0000313" key="2">
    <source>
        <dbReference type="EMBL" id="MDQ2068426.1"/>
    </source>
</evidence>
<dbReference type="PIRSF" id="PIRSF028103">
    <property type="entry name" value="GcvR"/>
    <property type="match status" value="1"/>
</dbReference>
<keyword evidence="1" id="KW-0963">Cytoplasm</keyword>
<sequence length="176" mass="19586">MTQSLIICALGRNRPGLLEALARHISQSGCSVSHSRGSLVDGELLFMARLTGSWDTLARVEASAERLERDLAVQIQLRRVENHSPAGEQLPYTVDIVARDRAGTLAELLAFFGRHQIQVAEVVTQSYVSDHTDTPMATIQMTVHVPDQQPLSIIRDNFMEMCDRLNLDGLMEPIKH</sequence>
<dbReference type="InterPro" id="IPR016867">
    <property type="entry name" value="GcvR"/>
</dbReference>
<keyword evidence="1" id="KW-0678">Repressor</keyword>
<dbReference type="Proteomes" id="UP001239019">
    <property type="component" value="Unassembled WGS sequence"/>
</dbReference>